<keyword evidence="6 8" id="KW-1133">Transmembrane helix</keyword>
<dbReference type="GO" id="GO:0008250">
    <property type="term" value="C:oligosaccharyltransferase complex"/>
    <property type="evidence" value="ECO:0007669"/>
    <property type="project" value="EnsemblFungi"/>
</dbReference>
<evidence type="ECO:0000256" key="1">
    <source>
        <dbReference type="ARBA" id="ARBA00004479"/>
    </source>
</evidence>
<organism evidence="11 12">
    <name type="scientific">Huiozyma naganishii (strain ATCC MYA-139 / BCRC 22969 / CBS 8797 / KCTC 17520 / NBRC 10181 / NCYC 3082 / Yp74L-3)</name>
    <name type="common">Yeast</name>
    <name type="synonym">Kazachstania naganishii</name>
    <dbReference type="NCBI Taxonomy" id="1071383"/>
    <lineage>
        <taxon>Eukaryota</taxon>
        <taxon>Fungi</taxon>
        <taxon>Dikarya</taxon>
        <taxon>Ascomycota</taxon>
        <taxon>Saccharomycotina</taxon>
        <taxon>Saccharomycetes</taxon>
        <taxon>Saccharomycetales</taxon>
        <taxon>Saccharomycetaceae</taxon>
        <taxon>Huiozyma</taxon>
    </lineage>
</organism>
<dbReference type="Pfam" id="PF03345">
    <property type="entry name" value="OST48_N"/>
    <property type="match status" value="1"/>
</dbReference>
<reference evidence="11 12" key="1">
    <citation type="journal article" date="2011" name="Proc. Natl. Acad. Sci. U.S.A.">
        <title>Evolutionary erosion of yeast sex chromosomes by mating-type switching accidents.</title>
        <authorList>
            <person name="Gordon J.L."/>
            <person name="Armisen D."/>
            <person name="Proux-Wera E."/>
            <person name="Oheigeartaigh S.S."/>
            <person name="Byrne K.P."/>
            <person name="Wolfe K.H."/>
        </authorList>
    </citation>
    <scope>NUCLEOTIDE SEQUENCE [LARGE SCALE GENOMIC DNA]</scope>
    <source>
        <strain evidence="12">ATCC MYA-139 / BCRC 22969 / CBS 8797 / CCRC 22969 / KCTC 17520 / NBRC 10181 / NCYC 3082</strain>
    </source>
</reference>
<comment type="subcellular location">
    <subcellularLocation>
        <location evidence="8">Endoplasmic reticulum membrane</location>
        <topology evidence="8">Single-pass type I membrane protein</topology>
    </subcellularLocation>
    <subcellularLocation>
        <location evidence="1">Membrane</location>
        <topology evidence="1">Single-pass type I membrane protein</topology>
    </subcellularLocation>
</comment>
<comment type="function">
    <text evidence="8">Subunit of the oligosaccharyl transferase (OST) complex that catalyzes the initial transfer of a defined glycan (Glc(3)Man(9)GlcNAc(2) in eukaryotes) from the lipid carrier dolichol-pyrophosphate to an asparagine residue within an Asn-X-Ser/Thr consensus motif in nascent polypeptide chains, the first step in protein N-glycosylation. N-glycosylation occurs cotranslationally and the complex associates with the Sec61 complex at the channel-forming translocon complex that mediates protein translocation across the endoplasmic reticulum (ER).</text>
</comment>
<dbReference type="GO" id="GO:0018279">
    <property type="term" value="P:protein N-linked glycosylation via asparagine"/>
    <property type="evidence" value="ECO:0007669"/>
    <property type="project" value="UniProtKB-UniRule"/>
</dbReference>
<dbReference type="PANTHER" id="PTHR10830">
    <property type="entry name" value="DOLICHYL-DIPHOSPHOOLIGOSACCHARIDE--PROTEIN GLYCOSYLTRANSFERASE 48 KDA SUBUNIT"/>
    <property type="match status" value="1"/>
</dbReference>
<comment type="similarity">
    <text evidence="3 8">Belongs to the DDOST 48 kDa subunit family.</text>
</comment>
<evidence type="ECO:0000256" key="2">
    <source>
        <dbReference type="ARBA" id="ARBA00004922"/>
    </source>
</evidence>
<sequence length="434" mass="49057">MLFQVFALLASCLLAVQGLSLTGSRTLVVHDDKNVPSADYSKFVTLLKGHSLELSFVDVSEEDVDTIELFQMEDRKYDNLIVFPIKGKLLNKKVSSKALLQFFDKGGNIFTMTSPNAVAEPLRNYLNQLGIYPSPKGQQLVDYFQSDSAEEVLKVSSNLLQNRFVFESPDGKTSFSFGKSSVALLDNREQIVPILRASQTATINGKGDEEPWIEAGSQGYVVTGFQGLNNARTSWVGSVDFLKDESFNTNDQFISELIKWTFQEKSVIKSTGALHTHADGTPYDTLKYKVNDEVNYKVGLSEWVDDKWVPFVADDVQFELRQVDPYYRLTMVGAETDGEVQYYTTGDFKLPNRHGMFTFLTDYRREGLTFIREADVRAIRHLANDEYLRSWAITNAWVYMATIYVVIVSFVAFLIIFLTTSSKDKKATVTKKTN</sequence>
<feature type="chain" id="PRO_5005136963" description="Dolichyl-diphosphooligosaccharide--protein glycosyltransferase subunit WBP1" evidence="8">
    <location>
        <begin position="19"/>
        <end position="434"/>
    </location>
</feature>
<evidence type="ECO:0000256" key="3">
    <source>
        <dbReference type="ARBA" id="ARBA00008743"/>
    </source>
</evidence>
<dbReference type="InterPro" id="IPR005013">
    <property type="entry name" value="DDOST_48_kDa_subunit"/>
</dbReference>
<dbReference type="EMBL" id="HE978325">
    <property type="protein sequence ID" value="CCK72693.1"/>
    <property type="molecule type" value="Genomic_DNA"/>
</dbReference>
<dbReference type="GO" id="GO:0005635">
    <property type="term" value="C:nuclear envelope"/>
    <property type="evidence" value="ECO:0007669"/>
    <property type="project" value="EnsemblFungi"/>
</dbReference>
<keyword evidence="7 8" id="KW-0472">Membrane</keyword>
<accession>J7RS25</accession>
<name>J7RS25_HUIN7</name>
<evidence type="ECO:0000256" key="4">
    <source>
        <dbReference type="ARBA" id="ARBA00022692"/>
    </source>
</evidence>
<dbReference type="HOGENOM" id="CLU_031804_1_1_1"/>
<comment type="pathway">
    <text evidence="2 8">Protein modification; protein glycosylation.</text>
</comment>
<evidence type="ECO:0000313" key="11">
    <source>
        <dbReference type="EMBL" id="CCK72693.1"/>
    </source>
</evidence>
<evidence type="ECO:0000313" key="12">
    <source>
        <dbReference type="Proteomes" id="UP000006310"/>
    </source>
</evidence>
<dbReference type="KEGG" id="kng:KNAG_0L00720"/>
<evidence type="ECO:0000256" key="5">
    <source>
        <dbReference type="ARBA" id="ARBA00022824"/>
    </source>
</evidence>
<keyword evidence="4 8" id="KW-0812">Transmembrane</keyword>
<gene>
    <name evidence="11" type="primary">KNAG0L00720</name>
    <name evidence="11" type="ordered locus">KNAG_0L00720</name>
</gene>
<dbReference type="Pfam" id="PF23358">
    <property type="entry name" value="OST48_MD"/>
    <property type="match status" value="1"/>
</dbReference>
<dbReference type="GeneID" id="34528467"/>
<dbReference type="InterPro" id="IPR055459">
    <property type="entry name" value="OST48_MD"/>
</dbReference>
<evidence type="ECO:0000259" key="9">
    <source>
        <dbReference type="Pfam" id="PF03345"/>
    </source>
</evidence>
<reference evidence="12" key="2">
    <citation type="submission" date="2012-08" db="EMBL/GenBank/DDBJ databases">
        <title>Genome sequence of Kazachstania naganishii.</title>
        <authorList>
            <person name="Gordon J.L."/>
            <person name="Armisen D."/>
            <person name="Proux-Wera E."/>
            <person name="OhEigeartaigh S.S."/>
            <person name="Byrne K.P."/>
            <person name="Wolfe K.H."/>
        </authorList>
    </citation>
    <scope>NUCLEOTIDE SEQUENCE [LARGE SCALE GENOMIC DNA]</scope>
    <source>
        <strain evidence="12">ATCC MYA-139 / BCRC 22969 / CBS 8797 / CCRC 22969 / KCTC 17520 / NBRC 10181 / NCYC 3082</strain>
    </source>
</reference>
<evidence type="ECO:0000259" key="10">
    <source>
        <dbReference type="Pfam" id="PF23358"/>
    </source>
</evidence>
<feature type="domain" description="OST48 middle" evidence="10">
    <location>
        <begin position="277"/>
        <end position="420"/>
    </location>
</feature>
<dbReference type="OMA" id="NIATECG"/>
<dbReference type="eggNOG" id="KOG2754">
    <property type="taxonomic scope" value="Eukaryota"/>
</dbReference>
<dbReference type="GO" id="GO:0004576">
    <property type="term" value="F:oligosaccharyl transferase activity"/>
    <property type="evidence" value="ECO:0007669"/>
    <property type="project" value="EnsemblFungi"/>
</dbReference>
<evidence type="ECO:0000256" key="8">
    <source>
        <dbReference type="RuleBase" id="RU361142"/>
    </source>
</evidence>
<evidence type="ECO:0000256" key="6">
    <source>
        <dbReference type="ARBA" id="ARBA00022989"/>
    </source>
</evidence>
<dbReference type="UniPathway" id="UPA00378"/>
<keyword evidence="12" id="KW-1185">Reference proteome</keyword>
<feature type="transmembrane region" description="Helical" evidence="8">
    <location>
        <begin position="396"/>
        <end position="418"/>
    </location>
</feature>
<dbReference type="AlphaFoldDB" id="J7RS25"/>
<protein>
    <recommendedName>
        <fullName evidence="8">Dolichyl-diphosphooligosaccharide--protein glycosyltransferase subunit WBP1</fullName>
        <shortName evidence="8">Oligosaccharyl transferase subunit WBP1</shortName>
    </recommendedName>
</protein>
<feature type="signal peptide" evidence="8">
    <location>
        <begin position="1"/>
        <end position="18"/>
    </location>
</feature>
<dbReference type="InterPro" id="IPR055457">
    <property type="entry name" value="OST48_N"/>
</dbReference>
<dbReference type="OrthoDB" id="29105at2759"/>
<feature type="domain" description="OST48 N-terminal" evidence="9">
    <location>
        <begin position="25"/>
        <end position="261"/>
    </location>
</feature>
<dbReference type="STRING" id="1071383.J7RS25"/>
<dbReference type="RefSeq" id="XP_022466938.1">
    <property type="nucleotide sequence ID" value="XM_022610664.1"/>
</dbReference>
<keyword evidence="8" id="KW-0732">Signal</keyword>
<dbReference type="PANTHER" id="PTHR10830:SF0">
    <property type="entry name" value="DOLICHYL-DIPHOSPHOOLIGOSACCHARIDE--PROTEIN GLYCOSYLTRANSFERASE 48 KDA SUBUNIT"/>
    <property type="match status" value="1"/>
</dbReference>
<comment type="subunit">
    <text evidence="8">Component of the oligosaccharyltransferase (OST) complex.</text>
</comment>
<keyword evidence="5 8" id="KW-0256">Endoplasmic reticulum</keyword>
<proteinExistence type="inferred from homology"/>
<evidence type="ECO:0000256" key="7">
    <source>
        <dbReference type="ARBA" id="ARBA00023136"/>
    </source>
</evidence>
<dbReference type="Proteomes" id="UP000006310">
    <property type="component" value="Chromosome 12"/>
</dbReference>